<dbReference type="EMBL" id="AC146468">
    <property type="protein sequence ID" value="AAR10870.1"/>
    <property type="molecule type" value="Genomic_DNA"/>
</dbReference>
<sequence>MHGNLFSLLKPQYVLRLPHGFRGNCAVTAGVRKPRQKVSQIGCARPYAQPRRVGSGSAVPYRFCTLTTRGGGGNERQGVATGTRMQVVVILKLPASRLPRWLNVHR</sequence>
<reference evidence="2" key="1">
    <citation type="journal article" date="2005" name="Nature">
        <title>The map-based sequence of the rice genome.</title>
        <authorList>
            <consortium name="International rice genome sequencing project (IRGSP)"/>
            <person name="Matsumoto T."/>
            <person name="Wu J."/>
            <person name="Kanamori H."/>
            <person name="Katayose Y."/>
            <person name="Fujisawa M."/>
            <person name="Namiki N."/>
            <person name="Mizuno H."/>
            <person name="Yamamoto K."/>
            <person name="Antonio B.A."/>
            <person name="Baba T."/>
            <person name="Sakata K."/>
            <person name="Nagamura Y."/>
            <person name="Aoki H."/>
            <person name="Arikawa K."/>
            <person name="Arita K."/>
            <person name="Bito T."/>
            <person name="Chiden Y."/>
            <person name="Fujitsuka N."/>
            <person name="Fukunaka R."/>
            <person name="Hamada M."/>
            <person name="Harada C."/>
            <person name="Hayashi A."/>
            <person name="Hijishita S."/>
            <person name="Honda M."/>
            <person name="Hosokawa S."/>
            <person name="Ichikawa Y."/>
            <person name="Idonuma A."/>
            <person name="Iijima M."/>
            <person name="Ikeda M."/>
            <person name="Ikeno M."/>
            <person name="Ito K."/>
            <person name="Ito S."/>
            <person name="Ito T."/>
            <person name="Ito Y."/>
            <person name="Ito Y."/>
            <person name="Iwabuchi A."/>
            <person name="Kamiya K."/>
            <person name="Karasawa W."/>
            <person name="Kurita K."/>
            <person name="Katagiri S."/>
            <person name="Kikuta A."/>
            <person name="Kobayashi H."/>
            <person name="Kobayashi N."/>
            <person name="Machita K."/>
            <person name="Maehara T."/>
            <person name="Masukawa M."/>
            <person name="Mizubayashi T."/>
            <person name="Mukai Y."/>
            <person name="Nagasaki H."/>
            <person name="Nagata Y."/>
            <person name="Naito S."/>
            <person name="Nakashima M."/>
            <person name="Nakama Y."/>
            <person name="Nakamichi Y."/>
            <person name="Nakamura M."/>
            <person name="Meguro A."/>
            <person name="Negishi M."/>
            <person name="Ohta I."/>
            <person name="Ohta T."/>
            <person name="Okamoto M."/>
            <person name="Ono N."/>
            <person name="Saji S."/>
            <person name="Sakaguchi M."/>
            <person name="Sakai K."/>
            <person name="Shibata M."/>
            <person name="Shimokawa T."/>
            <person name="Song J."/>
            <person name="Takazaki Y."/>
            <person name="Terasawa K."/>
            <person name="Tsugane M."/>
            <person name="Tsuji K."/>
            <person name="Ueda S."/>
            <person name="Waki K."/>
            <person name="Yamagata H."/>
            <person name="Yamamoto M."/>
            <person name="Yamamoto S."/>
            <person name="Yamane H."/>
            <person name="Yoshiki S."/>
            <person name="Yoshihara R."/>
            <person name="Yukawa K."/>
            <person name="Zhong H."/>
            <person name="Yano M."/>
            <person name="Yuan Q."/>
            <person name="Ouyang S."/>
            <person name="Liu J."/>
            <person name="Jones K.M."/>
            <person name="Gansberger K."/>
            <person name="Moffat K."/>
            <person name="Hill J."/>
            <person name="Bera J."/>
            <person name="Fadrosh D."/>
            <person name="Jin S."/>
            <person name="Johri S."/>
            <person name="Kim M."/>
            <person name="Overton L."/>
            <person name="Reardon M."/>
            <person name="Tsitrin T."/>
            <person name="Vuong H."/>
            <person name="Weaver B."/>
            <person name="Ciecko A."/>
            <person name="Tallon L."/>
            <person name="Jackson J."/>
            <person name="Pai G."/>
            <person name="Aken S.V."/>
            <person name="Utterback T."/>
            <person name="Reidmuller S."/>
            <person name="Feldblyum T."/>
            <person name="Hsiao J."/>
            <person name="Zismann V."/>
            <person name="Iobst S."/>
            <person name="de Vazeille A.R."/>
            <person name="Buell C.R."/>
            <person name="Ying K."/>
            <person name="Li Y."/>
            <person name="Lu T."/>
            <person name="Huang Y."/>
            <person name="Zhao Q."/>
            <person name="Feng Q."/>
            <person name="Zhang L."/>
            <person name="Zhu J."/>
            <person name="Weng Q."/>
            <person name="Mu J."/>
            <person name="Lu Y."/>
            <person name="Fan D."/>
            <person name="Liu Y."/>
            <person name="Guan J."/>
            <person name="Zhang Y."/>
            <person name="Yu S."/>
            <person name="Liu X."/>
            <person name="Zhang Y."/>
            <person name="Hong G."/>
            <person name="Han B."/>
            <person name="Choisne N."/>
            <person name="Demange N."/>
            <person name="Orjeda G."/>
            <person name="Samain S."/>
            <person name="Cattolico L."/>
            <person name="Pelletier E."/>
            <person name="Couloux A."/>
            <person name="Segurens B."/>
            <person name="Wincker P."/>
            <person name="D'Hont A."/>
            <person name="Scarpelli C."/>
            <person name="Weissenbach J."/>
            <person name="Salanoubat M."/>
            <person name="Quetier F."/>
            <person name="Yu Y."/>
            <person name="Kim H.R."/>
            <person name="Rambo T."/>
            <person name="Currie J."/>
            <person name="Collura K."/>
            <person name="Luo M."/>
            <person name="Yang T."/>
            <person name="Ammiraju J.S.S."/>
            <person name="Engler F."/>
            <person name="Soderlund C."/>
            <person name="Wing R.A."/>
            <person name="Palmer L.E."/>
            <person name="de la Bastide M."/>
            <person name="Spiegel L."/>
            <person name="Nascimento L."/>
            <person name="Zutavern T."/>
            <person name="O'Shaughnessy A."/>
            <person name="Dike S."/>
            <person name="Dedhia N."/>
            <person name="Preston R."/>
            <person name="Balija V."/>
            <person name="McCombie W.R."/>
            <person name="Chow T."/>
            <person name="Chen H."/>
            <person name="Chung M."/>
            <person name="Chen C."/>
            <person name="Shaw J."/>
            <person name="Wu H."/>
            <person name="Hsiao K."/>
            <person name="Chao Y."/>
            <person name="Chu M."/>
            <person name="Cheng C."/>
            <person name="Hour A."/>
            <person name="Lee P."/>
            <person name="Lin S."/>
            <person name="Lin Y."/>
            <person name="Liou J."/>
            <person name="Liu S."/>
            <person name="Hsing Y."/>
            <person name="Raghuvanshi S."/>
            <person name="Mohanty A."/>
            <person name="Bharti A.K."/>
            <person name="Gaur A."/>
            <person name="Gupta V."/>
            <person name="Kumar D."/>
            <person name="Ravi V."/>
            <person name="Vij S."/>
            <person name="Kapur A."/>
            <person name="Khurana P."/>
            <person name="Khurana P."/>
            <person name="Khurana J.P."/>
            <person name="Tyagi A.K."/>
            <person name="Gaikwad K."/>
            <person name="Singh A."/>
            <person name="Dalal V."/>
            <person name="Srivastava S."/>
            <person name="Dixit A."/>
            <person name="Pal A.K."/>
            <person name="Ghazi I.A."/>
            <person name="Yadav M."/>
            <person name="Pandit A."/>
            <person name="Bhargava A."/>
            <person name="Sureshbabu K."/>
            <person name="Batra K."/>
            <person name="Sharma T.R."/>
            <person name="Mohapatra T."/>
            <person name="Singh N.K."/>
            <person name="Messing J."/>
            <person name="Nelson A.B."/>
            <person name="Fuks G."/>
            <person name="Kavchok S."/>
            <person name="Keizer G."/>
            <person name="Linton E."/>
            <person name="Llaca V."/>
            <person name="Song R."/>
            <person name="Tanyolac B."/>
            <person name="Young S."/>
            <person name="Ho-Il K."/>
            <person name="Hahn J.H."/>
            <person name="Sangsakoo G."/>
            <person name="Vanavichit A."/>
            <person name="de Mattos Luiz.A.T."/>
            <person name="Zimmer P.D."/>
            <person name="Malone G."/>
            <person name="Dellagostin O."/>
            <person name="de Oliveira A.C."/>
            <person name="Bevan M."/>
            <person name="Bancroft I."/>
            <person name="Minx P."/>
            <person name="Cordum H."/>
            <person name="Wilson R."/>
            <person name="Cheng Z."/>
            <person name="Jin W."/>
            <person name="Jiang J."/>
            <person name="Leong S.A."/>
            <person name="Iwama H."/>
            <person name="Gojobori T."/>
            <person name="Itoh T."/>
            <person name="Niimura Y."/>
            <person name="Fujii Y."/>
            <person name="Habara T."/>
            <person name="Sakai H."/>
            <person name="Sato Y."/>
            <person name="Wilson G."/>
            <person name="Kumar K."/>
            <person name="McCouch S."/>
            <person name="Juretic N."/>
            <person name="Hoen D."/>
            <person name="Wright S."/>
            <person name="Bruskiewich R."/>
            <person name="Bureau T."/>
            <person name="Miyao A."/>
            <person name="Hirochika H."/>
            <person name="Nishikawa T."/>
            <person name="Kadowaki K."/>
            <person name="Sugiura M."/>
            <person name="Burr B."/>
            <person name="Sasaki T."/>
        </authorList>
    </citation>
    <scope>NUCLEOTIDE SEQUENCE [LARGE SCALE GENOMIC DNA]</scope>
    <source>
        <strain evidence="2">cv. Nipponbare</strain>
    </source>
</reference>
<reference evidence="2" key="2">
    <citation type="journal article" date="2008" name="Nucleic Acids Res.">
        <title>The rice annotation project database (RAP-DB): 2008 update.</title>
        <authorList>
            <consortium name="The rice annotation project (RAP)"/>
        </authorList>
    </citation>
    <scope>GENOME REANNOTATION</scope>
    <source>
        <strain evidence="2">cv. Nipponbare</strain>
    </source>
</reference>
<proteinExistence type="predicted"/>
<accession>Q75G70</accession>
<organism evidence="1 2">
    <name type="scientific">Oryza sativa subsp. japonica</name>
    <name type="common">Rice</name>
    <dbReference type="NCBI Taxonomy" id="39947"/>
    <lineage>
        <taxon>Eukaryota</taxon>
        <taxon>Viridiplantae</taxon>
        <taxon>Streptophyta</taxon>
        <taxon>Embryophyta</taxon>
        <taxon>Tracheophyta</taxon>
        <taxon>Spermatophyta</taxon>
        <taxon>Magnoliopsida</taxon>
        <taxon>Liliopsida</taxon>
        <taxon>Poales</taxon>
        <taxon>Poaceae</taxon>
        <taxon>BOP clade</taxon>
        <taxon>Oryzoideae</taxon>
        <taxon>Oryzeae</taxon>
        <taxon>Oryzinae</taxon>
        <taxon>Oryza</taxon>
        <taxon>Oryza sativa</taxon>
    </lineage>
</organism>
<gene>
    <name evidence="1" type="ORF">OSJNBa0008D12.25</name>
</gene>
<protein>
    <submittedName>
        <fullName evidence="1">Uncharacterized protein</fullName>
    </submittedName>
</protein>
<evidence type="ECO:0000313" key="2">
    <source>
        <dbReference type="Proteomes" id="UP000000763"/>
    </source>
</evidence>
<dbReference type="AlphaFoldDB" id="Q75G70"/>
<evidence type="ECO:0000313" key="1">
    <source>
        <dbReference type="EMBL" id="AAR10870.1"/>
    </source>
</evidence>
<dbReference type="Proteomes" id="UP000000763">
    <property type="component" value="Chromosome 3"/>
</dbReference>
<name>Q75G70_ORYSJ</name>